<keyword evidence="3" id="KW-1185">Reference proteome</keyword>
<evidence type="ECO:0000313" key="3">
    <source>
        <dbReference type="Proteomes" id="UP000807353"/>
    </source>
</evidence>
<feature type="compositionally biased region" description="Basic and acidic residues" evidence="1">
    <location>
        <begin position="114"/>
        <end position="148"/>
    </location>
</feature>
<feature type="compositionally biased region" description="Basic and acidic residues" evidence="1">
    <location>
        <begin position="199"/>
        <end position="210"/>
    </location>
</feature>
<dbReference type="Proteomes" id="UP000807353">
    <property type="component" value="Unassembled WGS sequence"/>
</dbReference>
<name>A0A9P5YDJ3_9AGAR</name>
<organism evidence="2 3">
    <name type="scientific">Collybia nuda</name>
    <dbReference type="NCBI Taxonomy" id="64659"/>
    <lineage>
        <taxon>Eukaryota</taxon>
        <taxon>Fungi</taxon>
        <taxon>Dikarya</taxon>
        <taxon>Basidiomycota</taxon>
        <taxon>Agaricomycotina</taxon>
        <taxon>Agaricomycetes</taxon>
        <taxon>Agaricomycetidae</taxon>
        <taxon>Agaricales</taxon>
        <taxon>Tricholomatineae</taxon>
        <taxon>Clitocybaceae</taxon>
        <taxon>Collybia</taxon>
    </lineage>
</organism>
<proteinExistence type="predicted"/>
<dbReference type="EMBL" id="MU150244">
    <property type="protein sequence ID" value="KAF9465901.1"/>
    <property type="molecule type" value="Genomic_DNA"/>
</dbReference>
<gene>
    <name evidence="2" type="ORF">BDZ94DRAFT_1296101</name>
</gene>
<protein>
    <submittedName>
        <fullName evidence="2">Uncharacterized protein</fullName>
    </submittedName>
</protein>
<feature type="compositionally biased region" description="Polar residues" evidence="1">
    <location>
        <begin position="1"/>
        <end position="16"/>
    </location>
</feature>
<sequence length="216" mass="23073">MSTNITSPQASRTQINGGADTRDGPDNYSSTAPTGNHASSDLPSKQTGVHPSAVGSATTPNIGSSPGNHTNGDTTKDPETMPGLDEGYPEQKHAGKVGYGPNYNQGAGFTDKVVGLKEEVKGKLTKNHELVERGKDRRTGELKRKEKENDDDDPFATPEEKKSPPLEDTNETSSSKSSQEEERGDKEEAATVSPEGTEQSEKQRKGEAVNHVKQIG</sequence>
<reference evidence="2" key="1">
    <citation type="submission" date="2020-11" db="EMBL/GenBank/DDBJ databases">
        <authorList>
            <consortium name="DOE Joint Genome Institute"/>
            <person name="Ahrendt S."/>
            <person name="Riley R."/>
            <person name="Andreopoulos W."/>
            <person name="Labutti K."/>
            <person name="Pangilinan J."/>
            <person name="Ruiz-Duenas F.J."/>
            <person name="Barrasa J.M."/>
            <person name="Sanchez-Garcia M."/>
            <person name="Camarero S."/>
            <person name="Miyauchi S."/>
            <person name="Serrano A."/>
            <person name="Linde D."/>
            <person name="Babiker R."/>
            <person name="Drula E."/>
            <person name="Ayuso-Fernandez I."/>
            <person name="Pacheco R."/>
            <person name="Padilla G."/>
            <person name="Ferreira P."/>
            <person name="Barriuso J."/>
            <person name="Kellner H."/>
            <person name="Castanera R."/>
            <person name="Alfaro M."/>
            <person name="Ramirez L."/>
            <person name="Pisabarro A.G."/>
            <person name="Kuo A."/>
            <person name="Tritt A."/>
            <person name="Lipzen A."/>
            <person name="He G."/>
            <person name="Yan M."/>
            <person name="Ng V."/>
            <person name="Cullen D."/>
            <person name="Martin F."/>
            <person name="Rosso M.-N."/>
            <person name="Henrissat B."/>
            <person name="Hibbett D."/>
            <person name="Martinez A.T."/>
            <person name="Grigoriev I.V."/>
        </authorList>
    </citation>
    <scope>NUCLEOTIDE SEQUENCE</scope>
    <source>
        <strain evidence="2">CBS 247.69</strain>
    </source>
</reference>
<dbReference type="AlphaFoldDB" id="A0A9P5YDJ3"/>
<feature type="compositionally biased region" description="Basic and acidic residues" evidence="1">
    <location>
        <begin position="178"/>
        <end position="189"/>
    </location>
</feature>
<dbReference type="OrthoDB" id="2500073at2759"/>
<feature type="compositionally biased region" description="Polar residues" evidence="1">
    <location>
        <begin position="27"/>
        <end position="73"/>
    </location>
</feature>
<accession>A0A9P5YDJ3</accession>
<evidence type="ECO:0000256" key="1">
    <source>
        <dbReference type="SAM" id="MobiDB-lite"/>
    </source>
</evidence>
<comment type="caution">
    <text evidence="2">The sequence shown here is derived from an EMBL/GenBank/DDBJ whole genome shotgun (WGS) entry which is preliminary data.</text>
</comment>
<evidence type="ECO:0000313" key="2">
    <source>
        <dbReference type="EMBL" id="KAF9465901.1"/>
    </source>
</evidence>
<feature type="region of interest" description="Disordered" evidence="1">
    <location>
        <begin position="1"/>
        <end position="216"/>
    </location>
</feature>